<name>A0A3E1NK74_9BACT</name>
<evidence type="ECO:0008006" key="4">
    <source>
        <dbReference type="Google" id="ProtNLM"/>
    </source>
</evidence>
<gene>
    <name evidence="2" type="ORF">DXN05_11950</name>
</gene>
<feature type="transmembrane region" description="Helical" evidence="1">
    <location>
        <begin position="159"/>
        <end position="179"/>
    </location>
</feature>
<keyword evidence="3" id="KW-1185">Reference proteome</keyword>
<dbReference type="Proteomes" id="UP000261284">
    <property type="component" value="Unassembled WGS sequence"/>
</dbReference>
<organism evidence="2 3">
    <name type="scientific">Deminuibacter soli</name>
    <dbReference type="NCBI Taxonomy" id="2291815"/>
    <lineage>
        <taxon>Bacteria</taxon>
        <taxon>Pseudomonadati</taxon>
        <taxon>Bacteroidota</taxon>
        <taxon>Chitinophagia</taxon>
        <taxon>Chitinophagales</taxon>
        <taxon>Chitinophagaceae</taxon>
        <taxon>Deminuibacter</taxon>
    </lineage>
</organism>
<keyword evidence="1" id="KW-0812">Transmembrane</keyword>
<feature type="transmembrane region" description="Helical" evidence="1">
    <location>
        <begin position="110"/>
        <end position="127"/>
    </location>
</feature>
<sequence length="521" mass="59496">MTFRSWLLAGSENKKILLLCTIGTVVWFGIFKIMFPFPNFLPDSFSYIDEAIRNQGINTWPIGYSKFLRLFSSITKWDTGMIFFQYAGLQASITYLLLSLQYLLKINQRLFYGLLVICLLNPLQLHISNLISADALFSALSILWFTQLLWLLQRPTRKLLFWHALVLLTAFTFRYNALWYPFVSIIVLLLIKWPLRNKLMAGAFVLLLPLLFIVNTCYQYKKMAGTAQFSPFGGWQLAGNALYGYAHAQPIPITQVPPQFKELHRLTNLHMDSLRHVQKRPDSTLGIYYLWDPKAPESRYARLLDSKNPAKQGFANWAQLGPLYGSYGQFLIRERPAAFAQYYLLPNLIKYYVPNAEFLHMYNMGNDTIPVTIQKWFAFKTNKIHGFTANRKIPYMDWYGPLLGIINLLFGISIIGTGMLSVFRRHPALYKKIMVLATLVWIGNILFSVIASPVVLRYQMFPGLLAFVFGTLLLGKIIQLAIKPASTPATETADTGIVLGLTGASREKNTEPTPTLTEHVQ</sequence>
<dbReference type="AlphaFoldDB" id="A0A3E1NK74"/>
<feature type="transmembrane region" description="Helical" evidence="1">
    <location>
        <begin position="133"/>
        <end position="152"/>
    </location>
</feature>
<dbReference type="EMBL" id="QTJU01000003">
    <property type="protein sequence ID" value="RFM28224.1"/>
    <property type="molecule type" value="Genomic_DNA"/>
</dbReference>
<comment type="caution">
    <text evidence="2">The sequence shown here is derived from an EMBL/GenBank/DDBJ whole genome shotgun (WGS) entry which is preliminary data.</text>
</comment>
<keyword evidence="1" id="KW-1133">Transmembrane helix</keyword>
<protein>
    <recommendedName>
        <fullName evidence="4">Glycosyltransferase RgtA/B/C/D-like domain-containing protein</fullName>
    </recommendedName>
</protein>
<evidence type="ECO:0000256" key="1">
    <source>
        <dbReference type="SAM" id="Phobius"/>
    </source>
</evidence>
<evidence type="ECO:0000313" key="3">
    <source>
        <dbReference type="Proteomes" id="UP000261284"/>
    </source>
</evidence>
<accession>A0A3E1NK74</accession>
<reference evidence="2 3" key="1">
    <citation type="submission" date="2018-08" db="EMBL/GenBank/DDBJ databases">
        <title>Chitinophagaceae sp. K23C18032701, a novel bacterium isolated from forest soil.</title>
        <authorList>
            <person name="Wang C."/>
        </authorList>
    </citation>
    <scope>NUCLEOTIDE SEQUENCE [LARGE SCALE GENOMIC DNA]</scope>
    <source>
        <strain evidence="2 3">K23C18032701</strain>
    </source>
</reference>
<feature type="transmembrane region" description="Helical" evidence="1">
    <location>
        <begin position="80"/>
        <end position="98"/>
    </location>
</feature>
<feature type="transmembrane region" description="Helical" evidence="1">
    <location>
        <begin position="463"/>
        <end position="482"/>
    </location>
</feature>
<keyword evidence="1" id="KW-0472">Membrane</keyword>
<feature type="transmembrane region" description="Helical" evidence="1">
    <location>
        <begin position="199"/>
        <end position="218"/>
    </location>
</feature>
<feature type="transmembrane region" description="Helical" evidence="1">
    <location>
        <begin position="16"/>
        <end position="35"/>
    </location>
</feature>
<evidence type="ECO:0000313" key="2">
    <source>
        <dbReference type="EMBL" id="RFM28224.1"/>
    </source>
</evidence>
<feature type="transmembrane region" description="Helical" evidence="1">
    <location>
        <begin position="398"/>
        <end position="421"/>
    </location>
</feature>
<proteinExistence type="predicted"/>
<feature type="transmembrane region" description="Helical" evidence="1">
    <location>
        <begin position="433"/>
        <end position="456"/>
    </location>
</feature>